<dbReference type="InterPro" id="IPR041698">
    <property type="entry name" value="Methyltransf_25"/>
</dbReference>
<dbReference type="Pfam" id="PF13649">
    <property type="entry name" value="Methyltransf_25"/>
    <property type="match status" value="1"/>
</dbReference>
<dbReference type="STRING" id="226505.SAMN05444394_3353"/>
<dbReference type="GO" id="GO:0032259">
    <property type="term" value="P:methylation"/>
    <property type="evidence" value="ECO:0007669"/>
    <property type="project" value="UniProtKB-KW"/>
</dbReference>
<proteinExistence type="predicted"/>
<dbReference type="EMBL" id="FSRC01000002">
    <property type="protein sequence ID" value="SIO08495.1"/>
    <property type="molecule type" value="Genomic_DNA"/>
</dbReference>
<evidence type="ECO:0000313" key="2">
    <source>
        <dbReference type="EMBL" id="SIO08495.1"/>
    </source>
</evidence>
<keyword evidence="2" id="KW-0489">Methyltransferase</keyword>
<gene>
    <name evidence="2" type="ORF">SAMN05444394_3353</name>
</gene>
<keyword evidence="3" id="KW-1185">Reference proteome</keyword>
<dbReference type="GO" id="GO:0008168">
    <property type="term" value="F:methyltransferase activity"/>
    <property type="evidence" value="ECO:0007669"/>
    <property type="project" value="UniProtKB-KW"/>
</dbReference>
<keyword evidence="2" id="KW-0808">Transferase</keyword>
<dbReference type="CDD" id="cd02440">
    <property type="entry name" value="AdoMet_MTases"/>
    <property type="match status" value="1"/>
</dbReference>
<protein>
    <submittedName>
        <fullName evidence="2">Methyltransferase domain-containing protein</fullName>
    </submittedName>
</protein>
<feature type="domain" description="Methyltransferase" evidence="1">
    <location>
        <begin position="62"/>
        <end position="154"/>
    </location>
</feature>
<dbReference type="Proteomes" id="UP000185221">
    <property type="component" value="Unassembled WGS sequence"/>
</dbReference>
<accession>A0A1N6GLT6</accession>
<dbReference type="AlphaFoldDB" id="A0A1N6GLT6"/>
<organism evidence="2 3">
    <name type="scientific">Algoriphagus halophilus</name>
    <dbReference type="NCBI Taxonomy" id="226505"/>
    <lineage>
        <taxon>Bacteria</taxon>
        <taxon>Pseudomonadati</taxon>
        <taxon>Bacteroidota</taxon>
        <taxon>Cytophagia</taxon>
        <taxon>Cytophagales</taxon>
        <taxon>Cyclobacteriaceae</taxon>
        <taxon>Algoriphagus</taxon>
    </lineage>
</organism>
<name>A0A1N6GLT6_9BACT</name>
<evidence type="ECO:0000259" key="1">
    <source>
        <dbReference type="Pfam" id="PF13649"/>
    </source>
</evidence>
<dbReference type="InterPro" id="IPR029063">
    <property type="entry name" value="SAM-dependent_MTases_sf"/>
</dbReference>
<dbReference type="OrthoDB" id="9800454at2"/>
<evidence type="ECO:0000313" key="3">
    <source>
        <dbReference type="Proteomes" id="UP000185221"/>
    </source>
</evidence>
<dbReference type="Gene3D" id="3.40.50.150">
    <property type="entry name" value="Vaccinia Virus protein VP39"/>
    <property type="match status" value="1"/>
</dbReference>
<dbReference type="SUPFAM" id="SSF53335">
    <property type="entry name" value="S-adenosyl-L-methionine-dependent methyltransferases"/>
    <property type="match status" value="1"/>
</dbReference>
<dbReference type="RefSeq" id="WP_074226095.1">
    <property type="nucleotide sequence ID" value="NZ_FSRC01000002.1"/>
</dbReference>
<reference evidence="3" key="1">
    <citation type="submission" date="2016-11" db="EMBL/GenBank/DDBJ databases">
        <authorList>
            <person name="Varghese N."/>
            <person name="Submissions S."/>
        </authorList>
    </citation>
    <scope>NUCLEOTIDE SEQUENCE [LARGE SCALE GENOMIC DNA]</scope>
    <source>
        <strain evidence="3">DSM 15292</strain>
    </source>
</reference>
<sequence>MSKFSQRSYEKELMDNLDCGGEELNHTLNELKTINKWLGGNYVTTSGIAKLVKLKPQETYEVADIGCGGGDMIKVMADWSRSQKNRFKFIGIDANRNIIDLALVRLSNESEITFEVQNVFEPGFSDCKVDITTCTLFTHHFTDQELIDLLKSLREKSRVGIVINDLHRHWFAYYSIKVLTRLFSKSKMVQNDAPLSVLRSFSKRDWERILNSAQLKNFEISWHWAFRWQVLVLI</sequence>